<comment type="caution">
    <text evidence="1">The sequence shown here is derived from an EMBL/GenBank/DDBJ whole genome shotgun (WGS) entry which is preliminary data.</text>
</comment>
<organism evidence="1 2">
    <name type="scientific">Salix koriyanagi</name>
    <dbReference type="NCBI Taxonomy" id="2511006"/>
    <lineage>
        <taxon>Eukaryota</taxon>
        <taxon>Viridiplantae</taxon>
        <taxon>Streptophyta</taxon>
        <taxon>Embryophyta</taxon>
        <taxon>Tracheophyta</taxon>
        <taxon>Spermatophyta</taxon>
        <taxon>Magnoliopsida</taxon>
        <taxon>eudicotyledons</taxon>
        <taxon>Gunneridae</taxon>
        <taxon>Pentapetalae</taxon>
        <taxon>rosids</taxon>
        <taxon>fabids</taxon>
        <taxon>Malpighiales</taxon>
        <taxon>Salicaceae</taxon>
        <taxon>Saliceae</taxon>
        <taxon>Salix</taxon>
    </lineage>
</organism>
<proteinExistence type="predicted"/>
<sequence>MKSDFEKICGLPNFCDSIDATHIVMILSTVGRSNGVWIDSEKNHNMLLQATVDQDMRFCDVMQNSSFRRLSKQVKWLDEKKKNRNSRWNGVGEVHNCGLSLLRHLADEVLDELPSPHQHDSDYLQQISETASKTGIVNLFNKSSCESCDVHGTNQELLV</sequence>
<dbReference type="Proteomes" id="UP001151752">
    <property type="component" value="Chromosome 10"/>
</dbReference>
<evidence type="ECO:0000313" key="2">
    <source>
        <dbReference type="Proteomes" id="UP001151752"/>
    </source>
</evidence>
<name>A0A9Q0WSN2_9ROSI</name>
<dbReference type="EMBL" id="JAPFFM010000002">
    <property type="protein sequence ID" value="KAJ6772820.1"/>
    <property type="molecule type" value="Genomic_DNA"/>
</dbReference>
<reference evidence="1" key="2">
    <citation type="journal article" date="2023" name="Int. J. Mol. Sci.">
        <title>De Novo Assembly and Annotation of 11 Diverse Shrub Willow (Salix) Genomes Reveals Novel Gene Organization in Sex-Linked Regions.</title>
        <authorList>
            <person name="Hyden B."/>
            <person name="Feng K."/>
            <person name="Yates T.B."/>
            <person name="Jawdy S."/>
            <person name="Cereghino C."/>
            <person name="Smart L.B."/>
            <person name="Muchero W."/>
        </authorList>
    </citation>
    <scope>NUCLEOTIDE SEQUENCE</scope>
    <source>
        <tissue evidence="1">Shoot tip</tissue>
    </source>
</reference>
<reference evidence="1" key="1">
    <citation type="submission" date="2022-11" db="EMBL/GenBank/DDBJ databases">
        <authorList>
            <person name="Hyden B.L."/>
            <person name="Feng K."/>
            <person name="Yates T."/>
            <person name="Jawdy S."/>
            <person name="Smart L.B."/>
            <person name="Muchero W."/>
        </authorList>
    </citation>
    <scope>NUCLEOTIDE SEQUENCE</scope>
    <source>
        <tissue evidence="1">Shoot tip</tissue>
    </source>
</reference>
<accession>A0A9Q0WSN2</accession>
<gene>
    <name evidence="1" type="ORF">OIU74_018934</name>
</gene>
<dbReference type="AlphaFoldDB" id="A0A9Q0WSN2"/>
<evidence type="ECO:0000313" key="1">
    <source>
        <dbReference type="EMBL" id="KAJ6772820.1"/>
    </source>
</evidence>
<protein>
    <submittedName>
        <fullName evidence="1">Uncharacterized protein</fullName>
    </submittedName>
</protein>
<keyword evidence="2" id="KW-1185">Reference proteome</keyword>